<dbReference type="PANTHER" id="PTHR32089:SF112">
    <property type="entry name" value="LYSOZYME-LIKE PROTEIN-RELATED"/>
    <property type="match status" value="1"/>
</dbReference>
<dbReference type="PANTHER" id="PTHR32089">
    <property type="entry name" value="METHYL-ACCEPTING CHEMOTAXIS PROTEIN MCPB"/>
    <property type="match status" value="1"/>
</dbReference>
<dbReference type="Gene3D" id="1.10.287.950">
    <property type="entry name" value="Methyl-accepting chemotaxis protein"/>
    <property type="match status" value="1"/>
</dbReference>
<protein>
    <submittedName>
        <fullName evidence="5">Methyl-accepting chemotaxis protein 3</fullName>
    </submittedName>
</protein>
<organism evidence="5">
    <name type="scientific">Methylobacterium bullatum</name>
    <dbReference type="NCBI Taxonomy" id="570505"/>
    <lineage>
        <taxon>Bacteria</taxon>
        <taxon>Pseudomonadati</taxon>
        <taxon>Pseudomonadota</taxon>
        <taxon>Alphaproteobacteria</taxon>
        <taxon>Hyphomicrobiales</taxon>
        <taxon>Methylobacteriaceae</taxon>
        <taxon>Methylobacterium</taxon>
    </lineage>
</organism>
<evidence type="ECO:0000259" key="4">
    <source>
        <dbReference type="PROSITE" id="PS50111"/>
    </source>
</evidence>
<dbReference type="GO" id="GO:0007165">
    <property type="term" value="P:signal transduction"/>
    <property type="evidence" value="ECO:0007669"/>
    <property type="project" value="UniProtKB-KW"/>
</dbReference>
<dbReference type="InterPro" id="IPR004089">
    <property type="entry name" value="MCPsignal_dom"/>
</dbReference>
<comment type="similarity">
    <text evidence="2">Belongs to the methyl-accepting chemotaxis (MCP) protein family.</text>
</comment>
<dbReference type="Gene3D" id="3.30.450.20">
    <property type="entry name" value="PAS domain"/>
    <property type="match status" value="1"/>
</dbReference>
<reference evidence="5" key="1">
    <citation type="submission" date="2019-12" db="EMBL/GenBank/DDBJ databases">
        <authorList>
            <person name="Cremers G."/>
        </authorList>
    </citation>
    <scope>NUCLEOTIDE SEQUENCE</scope>
    <source>
        <strain evidence="5">Mbul1</strain>
    </source>
</reference>
<evidence type="ECO:0000256" key="3">
    <source>
        <dbReference type="PROSITE-ProRule" id="PRU00284"/>
    </source>
</evidence>
<proteinExistence type="inferred from homology"/>
<dbReference type="PRINTS" id="PR00260">
    <property type="entry name" value="CHEMTRNSDUCR"/>
</dbReference>
<evidence type="ECO:0000256" key="2">
    <source>
        <dbReference type="ARBA" id="ARBA00029447"/>
    </source>
</evidence>
<dbReference type="EMBL" id="LR743504">
    <property type="protein sequence ID" value="CAA2099740.1"/>
    <property type="molecule type" value="Genomic_DNA"/>
</dbReference>
<gene>
    <name evidence="5" type="primary">mcp3_1</name>
    <name evidence="5" type="ORF">MBUL_00305</name>
</gene>
<accession>A0A679IIL0</accession>
<evidence type="ECO:0000256" key="1">
    <source>
        <dbReference type="ARBA" id="ARBA00023224"/>
    </source>
</evidence>
<dbReference type="PROSITE" id="PS50111">
    <property type="entry name" value="CHEMOTAXIS_TRANSDUC_2"/>
    <property type="match status" value="1"/>
</dbReference>
<dbReference type="SUPFAM" id="SSF58104">
    <property type="entry name" value="Methyl-accepting chemotaxis protein (MCP) signaling domain"/>
    <property type="match status" value="1"/>
</dbReference>
<dbReference type="GO" id="GO:0006935">
    <property type="term" value="P:chemotaxis"/>
    <property type="evidence" value="ECO:0007669"/>
    <property type="project" value="InterPro"/>
</dbReference>
<keyword evidence="1 3" id="KW-0807">Transducer</keyword>
<dbReference type="GO" id="GO:0016020">
    <property type="term" value="C:membrane"/>
    <property type="evidence" value="ECO:0007669"/>
    <property type="project" value="InterPro"/>
</dbReference>
<dbReference type="GO" id="GO:0004888">
    <property type="term" value="F:transmembrane signaling receptor activity"/>
    <property type="evidence" value="ECO:0007669"/>
    <property type="project" value="InterPro"/>
</dbReference>
<sequence length="352" mass="37906">MSTKLNEIDHPADSLSMLVETSTQQLKSLTHRSVGSIKSITRRMNLLALNALIEAAHAGERGAGFSVVANEVRSVAGEIEGLVSGLGNALGDGVDSLTQAVEHLASETRSARCIDLALNAVEIIDRNLYERTCDVRWWATDAAVVACAVAPTEAVRNHASHRLGVILSAYTVYLDLWLCSLDGKVIANGRPDRFNVVGQDVSQEPWFARAKPLTSGDEFAVANVARVAALNGAQSATYVASVREGGETNGKAIGFLAIHFDWEPQARTIVEGVRLAPAERAHSRVMLLDAENRVIACSRGNGLLTERYPLRTDGRSQGSYIDAAGRLVAFHETPGYETYRGLGWRGVIEQSA</sequence>
<feature type="domain" description="Methyl-accepting transducer" evidence="4">
    <location>
        <begin position="34"/>
        <end position="76"/>
    </location>
</feature>
<evidence type="ECO:0000313" key="5">
    <source>
        <dbReference type="EMBL" id="CAA2099740.1"/>
    </source>
</evidence>
<dbReference type="Pfam" id="PF00015">
    <property type="entry name" value="MCPsignal"/>
    <property type="match status" value="1"/>
</dbReference>
<name>A0A679IIL0_9HYPH</name>
<dbReference type="AlphaFoldDB" id="A0A679IIL0"/>
<dbReference type="InterPro" id="IPR004090">
    <property type="entry name" value="Chemotax_Me-accpt_rcpt"/>
</dbReference>